<feature type="transmembrane region" description="Helical" evidence="5">
    <location>
        <begin position="134"/>
        <end position="160"/>
    </location>
</feature>
<keyword evidence="4 5" id="KW-0472">Membrane</keyword>
<feature type="transmembrane region" description="Helical" evidence="5">
    <location>
        <begin position="21"/>
        <end position="41"/>
    </location>
</feature>
<organism evidence="7 9">
    <name type="scientific">Adineta steineri</name>
    <dbReference type="NCBI Taxonomy" id="433720"/>
    <lineage>
        <taxon>Eukaryota</taxon>
        <taxon>Metazoa</taxon>
        <taxon>Spiralia</taxon>
        <taxon>Gnathifera</taxon>
        <taxon>Rotifera</taxon>
        <taxon>Eurotatoria</taxon>
        <taxon>Bdelloidea</taxon>
        <taxon>Adinetida</taxon>
        <taxon>Adinetidae</taxon>
        <taxon>Adineta</taxon>
    </lineage>
</organism>
<keyword evidence="3 5" id="KW-1133">Transmembrane helix</keyword>
<keyword evidence="2 5" id="KW-0812">Transmembrane</keyword>
<evidence type="ECO:0000313" key="8">
    <source>
        <dbReference type="EMBL" id="CAF3861501.1"/>
    </source>
</evidence>
<evidence type="ECO:0000256" key="2">
    <source>
        <dbReference type="ARBA" id="ARBA00022692"/>
    </source>
</evidence>
<feature type="transmembrane region" description="Helical" evidence="5">
    <location>
        <begin position="245"/>
        <end position="268"/>
    </location>
</feature>
<evidence type="ECO:0000259" key="6">
    <source>
        <dbReference type="PROSITE" id="PS50262"/>
    </source>
</evidence>
<feature type="domain" description="G-protein coupled receptors family 1 profile" evidence="6">
    <location>
        <begin position="32"/>
        <end position="299"/>
    </location>
</feature>
<evidence type="ECO:0000256" key="5">
    <source>
        <dbReference type="SAM" id="Phobius"/>
    </source>
</evidence>
<comment type="caution">
    <text evidence="7">The sequence shown here is derived from an EMBL/GenBank/DDBJ whole genome shotgun (WGS) entry which is preliminary data.</text>
</comment>
<dbReference type="Proteomes" id="UP000663881">
    <property type="component" value="Unassembled WGS sequence"/>
</dbReference>
<evidence type="ECO:0000256" key="1">
    <source>
        <dbReference type="ARBA" id="ARBA00004370"/>
    </source>
</evidence>
<dbReference type="Gene3D" id="1.20.1070.10">
    <property type="entry name" value="Rhodopsin 7-helix transmembrane proteins"/>
    <property type="match status" value="1"/>
</dbReference>
<dbReference type="OrthoDB" id="10006219at2759"/>
<dbReference type="PROSITE" id="PS50262">
    <property type="entry name" value="G_PROTEIN_RECEP_F1_2"/>
    <property type="match status" value="1"/>
</dbReference>
<dbReference type="SUPFAM" id="SSF81321">
    <property type="entry name" value="Family A G protein-coupled receptor-like"/>
    <property type="match status" value="1"/>
</dbReference>
<dbReference type="EMBL" id="CAJOAY010001582">
    <property type="protein sequence ID" value="CAF3861501.1"/>
    <property type="molecule type" value="Genomic_DNA"/>
</dbReference>
<protein>
    <recommendedName>
        <fullName evidence="6">G-protein coupled receptors family 1 profile domain-containing protein</fullName>
    </recommendedName>
</protein>
<accession>A0A814BFA5</accession>
<dbReference type="InterPro" id="IPR017452">
    <property type="entry name" value="GPCR_Rhodpsn_7TM"/>
</dbReference>
<dbReference type="GO" id="GO:0016020">
    <property type="term" value="C:membrane"/>
    <property type="evidence" value="ECO:0007669"/>
    <property type="project" value="UniProtKB-SubCell"/>
</dbReference>
<dbReference type="EMBL" id="CAJNON010000078">
    <property type="protein sequence ID" value="CAF0927494.1"/>
    <property type="molecule type" value="Genomic_DNA"/>
</dbReference>
<dbReference type="Proteomes" id="UP000663891">
    <property type="component" value="Unassembled WGS sequence"/>
</dbReference>
<proteinExistence type="predicted"/>
<feature type="transmembrane region" description="Helical" evidence="5">
    <location>
        <begin position="53"/>
        <end position="75"/>
    </location>
</feature>
<evidence type="ECO:0000256" key="4">
    <source>
        <dbReference type="ARBA" id="ARBA00023136"/>
    </source>
</evidence>
<gene>
    <name evidence="8" type="ORF">OKA104_LOCUS22065</name>
    <name evidence="7" type="ORF">VCS650_LOCUS10730</name>
</gene>
<dbReference type="AlphaFoldDB" id="A0A814BFA5"/>
<feature type="transmembrane region" description="Helical" evidence="5">
    <location>
        <begin position="280"/>
        <end position="307"/>
    </location>
</feature>
<feature type="transmembrane region" description="Helical" evidence="5">
    <location>
        <begin position="95"/>
        <end position="114"/>
    </location>
</feature>
<sequence>MSATYNYILSLANANVNLYKIGGPILISVGTVSCIINLTIFSKKTLRKNPCSIYLIACNITNFLLIYTSILIATLGTGYSIDPSTHNLIVCRLRYYITLVCDVLNPSYLILAAFDRILVTSRNALTRQHSTSRLAYICICIITLFWLIFHSHALIFTTILETAPGVTICYFQPGLYLSMISYYSLIIKALLIPILMVILGLWTVKNVRSMNHVTAVVNASTSVGVTIPGGVRTAHSKDRQLIKILLVDTSIYIFFNTMISIILIYQQIMQNQSQSYAQLYLQGFLTSVSVFSAFIPFCIGCYTNLWVSKTFRQEVKNTLTCK</sequence>
<comment type="subcellular location">
    <subcellularLocation>
        <location evidence="1">Membrane</location>
    </subcellularLocation>
</comment>
<evidence type="ECO:0000313" key="7">
    <source>
        <dbReference type="EMBL" id="CAF0927494.1"/>
    </source>
</evidence>
<name>A0A814BFA5_9BILA</name>
<evidence type="ECO:0000256" key="3">
    <source>
        <dbReference type="ARBA" id="ARBA00022989"/>
    </source>
</evidence>
<evidence type="ECO:0000313" key="9">
    <source>
        <dbReference type="Proteomes" id="UP000663891"/>
    </source>
</evidence>
<feature type="transmembrane region" description="Helical" evidence="5">
    <location>
        <begin position="180"/>
        <end position="202"/>
    </location>
</feature>
<reference evidence="7" key="1">
    <citation type="submission" date="2021-02" db="EMBL/GenBank/DDBJ databases">
        <authorList>
            <person name="Nowell W R."/>
        </authorList>
    </citation>
    <scope>NUCLEOTIDE SEQUENCE</scope>
</reference>